<sequence length="187" mass="22301">MKEFKDIENRFIKNLANFNFDNRDEAIANFSTLWNDIGSYSKHIRKRMRNRDIESEFEYLMNSFEVLSSSCEAYIETYPKENLDIWDRVFYNKQKSWAVVVGENGKILTSYKIRDDIIFDTKFMIPNAVIKQLYFDYFKVEIEKRADIKFSDRAIKSNDIKDLESLQSYLIVSDGREVKSFLVKTQI</sequence>
<proteinExistence type="predicted"/>
<name>A0A1W1CIJ6_9ZZZZ</name>
<protein>
    <submittedName>
        <fullName evidence="1">Uncharacterized protein</fullName>
    </submittedName>
</protein>
<reference evidence="1" key="1">
    <citation type="submission" date="2016-10" db="EMBL/GenBank/DDBJ databases">
        <authorList>
            <person name="de Groot N.N."/>
        </authorList>
    </citation>
    <scope>NUCLEOTIDE SEQUENCE</scope>
</reference>
<accession>A0A1W1CIJ6</accession>
<evidence type="ECO:0000313" key="1">
    <source>
        <dbReference type="EMBL" id="SFV65565.1"/>
    </source>
</evidence>
<organism evidence="1">
    <name type="scientific">hydrothermal vent metagenome</name>
    <dbReference type="NCBI Taxonomy" id="652676"/>
    <lineage>
        <taxon>unclassified sequences</taxon>
        <taxon>metagenomes</taxon>
        <taxon>ecological metagenomes</taxon>
    </lineage>
</organism>
<dbReference type="EMBL" id="FPHE01000144">
    <property type="protein sequence ID" value="SFV65565.1"/>
    <property type="molecule type" value="Genomic_DNA"/>
</dbReference>
<gene>
    <name evidence="1" type="ORF">MNB_SV-12-1964</name>
</gene>
<dbReference type="AlphaFoldDB" id="A0A1W1CIJ6"/>